<feature type="domain" description="NUMOD4" evidence="1">
    <location>
        <begin position="9"/>
        <end position="45"/>
    </location>
</feature>
<evidence type="ECO:0000259" key="1">
    <source>
        <dbReference type="Pfam" id="PF07463"/>
    </source>
</evidence>
<dbReference type="RefSeq" id="WP_210033271.1">
    <property type="nucleotide sequence ID" value="NZ_JAGINU010000001.1"/>
</dbReference>
<reference evidence="2 3" key="1">
    <citation type="submission" date="2021-03" db="EMBL/GenBank/DDBJ databases">
        <title>Sequencing the genomes of 1000 actinobacteria strains.</title>
        <authorList>
            <person name="Klenk H.-P."/>
        </authorList>
    </citation>
    <scope>NUCLEOTIDE SEQUENCE [LARGE SCALE GENOMIC DNA]</scope>
    <source>
        <strain evidence="2 3">DSM 45256</strain>
    </source>
</reference>
<dbReference type="Pfam" id="PF07463">
    <property type="entry name" value="NUMOD4"/>
    <property type="match status" value="1"/>
</dbReference>
<protein>
    <recommendedName>
        <fullName evidence="1">NUMOD4 domain-containing protein</fullName>
    </recommendedName>
</protein>
<keyword evidence="3" id="KW-1185">Reference proteome</keyword>
<sequence>MAEDISTPEQWRPVVGYEGLYEVSDQGRVRSLGRYIRHPKTPSGVVWRPGQMLPGSPHERGHLYVQFCDGDGGQSWRTIHRLVLFAFVGPPPQGKPNGLHWNDKPDDNALTNLYWGSHSENSHDAVRNGNHTQARKVACPLDHLLVDPNLVPSSTRQGGRGCLACKMTQSARTYEARLIARGRERTRYNRGKDGFIRRAGETFHEEADRRYRHILSQGA</sequence>
<organism evidence="2 3">
    <name type="scientific">Pseudonocardia parietis</name>
    <dbReference type="NCBI Taxonomy" id="570936"/>
    <lineage>
        <taxon>Bacteria</taxon>
        <taxon>Bacillati</taxon>
        <taxon>Actinomycetota</taxon>
        <taxon>Actinomycetes</taxon>
        <taxon>Pseudonocardiales</taxon>
        <taxon>Pseudonocardiaceae</taxon>
        <taxon>Pseudonocardia</taxon>
    </lineage>
</organism>
<dbReference type="SUPFAM" id="SSF54060">
    <property type="entry name" value="His-Me finger endonucleases"/>
    <property type="match status" value="1"/>
</dbReference>
<dbReference type="InterPro" id="IPR044925">
    <property type="entry name" value="His-Me_finger_sf"/>
</dbReference>
<evidence type="ECO:0000313" key="2">
    <source>
        <dbReference type="EMBL" id="MBP2370209.1"/>
    </source>
</evidence>
<name>A0ABS4W3E6_9PSEU</name>
<proteinExistence type="predicted"/>
<dbReference type="Gene3D" id="3.90.75.20">
    <property type="match status" value="1"/>
</dbReference>
<dbReference type="InterPro" id="IPR010902">
    <property type="entry name" value="NUMOD4"/>
</dbReference>
<comment type="caution">
    <text evidence="2">The sequence shown here is derived from an EMBL/GenBank/DDBJ whole genome shotgun (WGS) entry which is preliminary data.</text>
</comment>
<evidence type="ECO:0000313" key="3">
    <source>
        <dbReference type="Proteomes" id="UP001519295"/>
    </source>
</evidence>
<dbReference type="EMBL" id="JAGINU010000001">
    <property type="protein sequence ID" value="MBP2370209.1"/>
    <property type="molecule type" value="Genomic_DNA"/>
</dbReference>
<gene>
    <name evidence="2" type="ORF">JOF36_005905</name>
</gene>
<dbReference type="Proteomes" id="UP001519295">
    <property type="component" value="Unassembled WGS sequence"/>
</dbReference>
<accession>A0ABS4W3E6</accession>